<name>A0A0M0KDD4_ALKHA</name>
<dbReference type="InterPro" id="IPR027383">
    <property type="entry name" value="Znf_put"/>
</dbReference>
<feature type="transmembrane region" description="Helical" evidence="3">
    <location>
        <begin position="87"/>
        <end position="108"/>
    </location>
</feature>
<keyword evidence="3" id="KW-0472">Membrane</keyword>
<dbReference type="PATRIC" id="fig|136160.3.peg.4103"/>
<organism evidence="5">
    <name type="scientific">Halalkalibacterium halodurans</name>
    <name type="common">Bacillus halodurans</name>
    <dbReference type="NCBI Taxonomy" id="86665"/>
    <lineage>
        <taxon>Bacteria</taxon>
        <taxon>Bacillati</taxon>
        <taxon>Bacillota</taxon>
        <taxon>Bacilli</taxon>
        <taxon>Bacillales</taxon>
        <taxon>Bacillaceae</taxon>
        <taxon>Halalkalibacterium (ex Joshi et al. 2022)</taxon>
    </lineage>
</organism>
<comment type="caution">
    <text evidence="5">The sequence shown here is derived from an EMBL/GenBank/DDBJ whole genome shotgun (WGS) entry which is preliminary data.</text>
</comment>
<proteinExistence type="inferred from homology"/>
<protein>
    <recommendedName>
        <fullName evidence="2">Anti-sigma-W factor RsiW</fullName>
    </recommendedName>
</protein>
<dbReference type="AlphaFoldDB" id="A0A0M0KDD4"/>
<dbReference type="Gene3D" id="1.10.10.1320">
    <property type="entry name" value="Anti-sigma factor, zinc-finger domain"/>
    <property type="match status" value="1"/>
</dbReference>
<evidence type="ECO:0000256" key="3">
    <source>
        <dbReference type="SAM" id="Phobius"/>
    </source>
</evidence>
<dbReference type="GeneID" id="87595824"/>
<dbReference type="RefSeq" id="WP_053432099.1">
    <property type="nucleotide sequence ID" value="NZ_CP040441.1"/>
</dbReference>
<evidence type="ECO:0000313" key="5">
    <source>
        <dbReference type="EMBL" id="KOO36861.1"/>
    </source>
</evidence>
<dbReference type="Pfam" id="PF13490">
    <property type="entry name" value="zf-HC2"/>
    <property type="match status" value="1"/>
</dbReference>
<keyword evidence="3" id="KW-0812">Transmembrane</keyword>
<reference evidence="5" key="1">
    <citation type="submission" date="2015-08" db="EMBL/GenBank/DDBJ databases">
        <title>Complete DNA Sequence of Pseudomonas syringae pv. actinidiae, the Causal Agent of Kiwifruit Canker Disease.</title>
        <authorList>
            <person name="Rikkerink E.H.A."/>
            <person name="Fineran P.C."/>
        </authorList>
    </citation>
    <scope>NUCLEOTIDE SEQUENCE</scope>
    <source>
        <strain evidence="5">DSM 13666</strain>
    </source>
</reference>
<comment type="similarity">
    <text evidence="1">Belongs to the zinc-associated anti-sigma factor (ZAS) superfamily. Anti-sigma-W factor family.</text>
</comment>
<gene>
    <name evidence="5" type="ORF">AMD02_15815</name>
</gene>
<dbReference type="InterPro" id="IPR041916">
    <property type="entry name" value="Anti_sigma_zinc_sf"/>
</dbReference>
<evidence type="ECO:0000256" key="1">
    <source>
        <dbReference type="ARBA" id="ARBA00024353"/>
    </source>
</evidence>
<dbReference type="EMBL" id="LILD01000003">
    <property type="protein sequence ID" value="KOO36861.1"/>
    <property type="molecule type" value="Genomic_DNA"/>
</dbReference>
<sequence>MSCEQHYRTLIDKYIDGEATAEERQELNEHLETCDACFEYMLEVRKVVAFVQSASHVQAPEGFTENVMKNLPKRKQTNRFKVWMRRYPLAVAAAVFVLLMSTSLFSMWSSDGEHVTVTGTGNVSIDQESGRVIVPEGEVIQGDLVVRNGELIIEGEVQGNVLLVNSSQYLASPGSVSGEIDEVNQILDWIWYHTKKFLTKVIDISDEQNSPSS</sequence>
<keyword evidence="3" id="KW-1133">Transmembrane helix</keyword>
<accession>A0A0M0KDD4</accession>
<evidence type="ECO:0000259" key="4">
    <source>
        <dbReference type="Pfam" id="PF13490"/>
    </source>
</evidence>
<feature type="domain" description="Putative zinc-finger" evidence="4">
    <location>
        <begin position="5"/>
        <end position="37"/>
    </location>
</feature>
<evidence type="ECO:0000256" key="2">
    <source>
        <dbReference type="ARBA" id="ARBA00024438"/>
    </source>
</evidence>